<evidence type="ECO:0000313" key="1">
    <source>
        <dbReference type="Proteomes" id="UP000887576"/>
    </source>
</evidence>
<accession>A0AC34QUZ9</accession>
<reference evidence="2" key="1">
    <citation type="submission" date="2022-11" db="UniProtKB">
        <authorList>
            <consortium name="WormBaseParasite"/>
        </authorList>
    </citation>
    <scope>IDENTIFICATION</scope>
</reference>
<organism evidence="1 2">
    <name type="scientific">Panagrolaimus sp. JU765</name>
    <dbReference type="NCBI Taxonomy" id="591449"/>
    <lineage>
        <taxon>Eukaryota</taxon>
        <taxon>Metazoa</taxon>
        <taxon>Ecdysozoa</taxon>
        <taxon>Nematoda</taxon>
        <taxon>Chromadorea</taxon>
        <taxon>Rhabditida</taxon>
        <taxon>Tylenchina</taxon>
        <taxon>Panagrolaimomorpha</taxon>
        <taxon>Panagrolaimoidea</taxon>
        <taxon>Panagrolaimidae</taxon>
        <taxon>Panagrolaimus</taxon>
    </lineage>
</organism>
<protein>
    <submittedName>
        <fullName evidence="2">Uncharacterized protein</fullName>
    </submittedName>
</protein>
<dbReference type="WBParaSite" id="JU765_v2.g19505.t1">
    <property type="protein sequence ID" value="JU765_v2.g19505.t1"/>
    <property type="gene ID" value="JU765_v2.g19505"/>
</dbReference>
<sequence length="107" mass="11953">MIPIHLSSNTPSTSNPNGIKKEIEARTTLGISSEKTVRYMYPIPMIGTVPVRIRMRPPLDDGIRIEPLTIGPRSVDYHRLPSRATTVAARNRRPPLRAPIFDIIEVG</sequence>
<dbReference type="Proteomes" id="UP000887576">
    <property type="component" value="Unplaced"/>
</dbReference>
<name>A0AC34QUZ9_9BILA</name>
<proteinExistence type="predicted"/>
<evidence type="ECO:0000313" key="2">
    <source>
        <dbReference type="WBParaSite" id="JU765_v2.g19505.t1"/>
    </source>
</evidence>